<sequence>MALTFNQTPANFSVRFVVGDDVKIPLQICRTVMANNSTSTVPINITGYVFETAIVTSTRTFMGDVGVVVAANGTITANYSDQTTSLIPKGCWNWYLKMTDTDSYTRTILQGNVEACGNGQS</sequence>
<accession>A0A6J7XKY7</accession>
<protein>
    <submittedName>
        <fullName evidence="1">Uncharacterized protein</fullName>
    </submittedName>
</protein>
<dbReference type="EMBL" id="LR798460">
    <property type="protein sequence ID" value="CAB5237924.1"/>
    <property type="molecule type" value="Genomic_DNA"/>
</dbReference>
<evidence type="ECO:0000313" key="1">
    <source>
        <dbReference type="EMBL" id="CAB5237924.1"/>
    </source>
</evidence>
<organism evidence="1">
    <name type="scientific">uncultured Caudovirales phage</name>
    <dbReference type="NCBI Taxonomy" id="2100421"/>
    <lineage>
        <taxon>Viruses</taxon>
        <taxon>Duplodnaviria</taxon>
        <taxon>Heunggongvirae</taxon>
        <taxon>Uroviricota</taxon>
        <taxon>Caudoviricetes</taxon>
        <taxon>Peduoviridae</taxon>
        <taxon>Maltschvirus</taxon>
        <taxon>Maltschvirus maltsch</taxon>
    </lineage>
</organism>
<name>A0A6J7XKY7_9CAUD</name>
<proteinExistence type="predicted"/>
<reference evidence="1" key="1">
    <citation type="submission" date="2020-05" db="EMBL/GenBank/DDBJ databases">
        <authorList>
            <person name="Chiriac C."/>
            <person name="Salcher M."/>
            <person name="Ghai R."/>
            <person name="Kavagutti S V."/>
        </authorList>
    </citation>
    <scope>NUCLEOTIDE SEQUENCE</scope>
</reference>
<gene>
    <name evidence="1" type="ORF">UFOVP142_15</name>
</gene>